<dbReference type="EMBL" id="JBITLV010000001">
    <property type="protein sequence ID" value="MFI7585490.1"/>
    <property type="molecule type" value="Genomic_DNA"/>
</dbReference>
<reference evidence="2 3" key="1">
    <citation type="submission" date="2024-10" db="EMBL/GenBank/DDBJ databases">
        <title>The Natural Products Discovery Center: Release of the First 8490 Sequenced Strains for Exploring Actinobacteria Biosynthetic Diversity.</title>
        <authorList>
            <person name="Kalkreuter E."/>
            <person name="Kautsar S.A."/>
            <person name="Yang D."/>
            <person name="Bader C.D."/>
            <person name="Teijaro C.N."/>
            <person name="Fluegel L."/>
            <person name="Davis C.M."/>
            <person name="Simpson J.R."/>
            <person name="Lauterbach L."/>
            <person name="Steele A.D."/>
            <person name="Gui C."/>
            <person name="Meng S."/>
            <person name="Li G."/>
            <person name="Viehrig K."/>
            <person name="Ye F."/>
            <person name="Su P."/>
            <person name="Kiefer A.F."/>
            <person name="Nichols A."/>
            <person name="Cepeda A.J."/>
            <person name="Yan W."/>
            <person name="Fan B."/>
            <person name="Jiang Y."/>
            <person name="Adhikari A."/>
            <person name="Zheng C.-J."/>
            <person name="Schuster L."/>
            <person name="Cowan T.M."/>
            <person name="Smanski M.J."/>
            <person name="Chevrette M.G."/>
            <person name="De Carvalho L.P.S."/>
            <person name="Shen B."/>
        </authorList>
    </citation>
    <scope>NUCLEOTIDE SEQUENCE [LARGE SCALE GENOMIC DNA]</scope>
    <source>
        <strain evidence="2 3">NPDC049639</strain>
    </source>
</reference>
<dbReference type="Gene3D" id="3.10.180.10">
    <property type="entry name" value="2,3-Dihydroxybiphenyl 1,2-Dioxygenase, domain 1"/>
    <property type="match status" value="1"/>
</dbReference>
<sequence length="133" mass="14349">MNLVSIRIATDDVPRLVGFYEKLTGLRPEWANDQFAELVTDGAAIAISSRQLTDRFAAASVEPAANHAMMIELLIPDVDAVRDAVAELAGGLVMEPTTLPWGNRSLLVKDPDGNVVNLFTPVTMEAQAKFGAR</sequence>
<dbReference type="InterPro" id="IPR029068">
    <property type="entry name" value="Glyas_Bleomycin-R_OHBP_Dase"/>
</dbReference>
<dbReference type="SUPFAM" id="SSF54593">
    <property type="entry name" value="Glyoxalase/Bleomycin resistance protein/Dihydroxybiphenyl dioxygenase"/>
    <property type="match status" value="1"/>
</dbReference>
<evidence type="ECO:0000259" key="1">
    <source>
        <dbReference type="PROSITE" id="PS51819"/>
    </source>
</evidence>
<dbReference type="InterPro" id="IPR037523">
    <property type="entry name" value="VOC_core"/>
</dbReference>
<dbReference type="RefSeq" id="WP_398273446.1">
    <property type="nucleotide sequence ID" value="NZ_JBITLV010000001.1"/>
</dbReference>
<comment type="caution">
    <text evidence="2">The sequence shown here is derived from an EMBL/GenBank/DDBJ whole genome shotgun (WGS) entry which is preliminary data.</text>
</comment>
<evidence type="ECO:0000313" key="3">
    <source>
        <dbReference type="Proteomes" id="UP001612915"/>
    </source>
</evidence>
<feature type="domain" description="VOC" evidence="1">
    <location>
        <begin position="2"/>
        <end position="121"/>
    </location>
</feature>
<keyword evidence="3" id="KW-1185">Reference proteome</keyword>
<accession>A0ABW8AGL5</accession>
<protein>
    <submittedName>
        <fullName evidence="2">VOC family protein</fullName>
    </submittedName>
</protein>
<dbReference type="InterPro" id="IPR004360">
    <property type="entry name" value="Glyas_Fos-R_dOase_dom"/>
</dbReference>
<organism evidence="2 3">
    <name type="scientific">Spongisporangium articulatum</name>
    <dbReference type="NCBI Taxonomy" id="3362603"/>
    <lineage>
        <taxon>Bacteria</taxon>
        <taxon>Bacillati</taxon>
        <taxon>Actinomycetota</taxon>
        <taxon>Actinomycetes</taxon>
        <taxon>Kineosporiales</taxon>
        <taxon>Kineosporiaceae</taxon>
        <taxon>Spongisporangium</taxon>
    </lineage>
</organism>
<proteinExistence type="predicted"/>
<name>A0ABW8AGL5_9ACTN</name>
<dbReference type="Proteomes" id="UP001612915">
    <property type="component" value="Unassembled WGS sequence"/>
</dbReference>
<evidence type="ECO:0000313" key="2">
    <source>
        <dbReference type="EMBL" id="MFI7585490.1"/>
    </source>
</evidence>
<dbReference type="Pfam" id="PF00903">
    <property type="entry name" value="Glyoxalase"/>
    <property type="match status" value="1"/>
</dbReference>
<dbReference type="PROSITE" id="PS51819">
    <property type="entry name" value="VOC"/>
    <property type="match status" value="1"/>
</dbReference>
<gene>
    <name evidence="2" type="ORF">ACIB24_00270</name>
</gene>